<protein>
    <submittedName>
        <fullName evidence="1">4,5-dihydroxyphthalate decarboxylase</fullName>
    </submittedName>
</protein>
<dbReference type="AlphaFoldDB" id="A0A1U6ILV9"/>
<evidence type="ECO:0000313" key="1">
    <source>
        <dbReference type="EMBL" id="SLK09003.1"/>
    </source>
</evidence>
<evidence type="ECO:0000313" key="2">
    <source>
        <dbReference type="Proteomes" id="UP000190989"/>
    </source>
</evidence>
<proteinExistence type="predicted"/>
<accession>A0A1U6ILV9</accession>
<dbReference type="Proteomes" id="UP000190989">
    <property type="component" value="Unassembled WGS sequence"/>
</dbReference>
<organism evidence="1 2">
    <name type="scientific">Novosphingobium mathurense</name>
    <dbReference type="NCBI Taxonomy" id="428990"/>
    <lineage>
        <taxon>Bacteria</taxon>
        <taxon>Pseudomonadati</taxon>
        <taxon>Pseudomonadota</taxon>
        <taxon>Alphaproteobacteria</taxon>
        <taxon>Sphingomonadales</taxon>
        <taxon>Sphingomonadaceae</taxon>
        <taxon>Novosphingobium</taxon>
    </lineage>
</organism>
<dbReference type="SUPFAM" id="SSF53850">
    <property type="entry name" value="Periplasmic binding protein-like II"/>
    <property type="match status" value="1"/>
</dbReference>
<sequence length="333" mass="35815">MEKLKLTIALSDTPGVRALRDGRVEVAGAELLFMDVHPHVAAYRQMVREQSFDICELAATTYLVAKSFGYPLSAVPVFLQRGFHHGAVVVREDAGICDPRDLHGRKVGVRAYSVTTGVWGRGILMEEYGLDASKVTWVVDDEEHVSELRLPANVEHVEAGNSIAAMMAAGSLDAGFGGDAGIGRSGAPKAGWNVPSSSNASHYAPLLDKADTLAADWWQRTGIYPIHGVLVIKSSLTQAYPWLADALVEAFEEAKRIWLAERTSGAGMSAVDLHFDRLASIVGSDLLPNGIPANRATLEALQRMALAQKLIALQLPLDELFLPVSNAPFAHGA</sequence>
<reference evidence="2" key="1">
    <citation type="submission" date="2017-02" db="EMBL/GenBank/DDBJ databases">
        <authorList>
            <person name="Varghese N."/>
            <person name="Submissions S."/>
        </authorList>
    </citation>
    <scope>NUCLEOTIDE SEQUENCE [LARGE SCALE GENOMIC DNA]</scope>
    <source>
        <strain evidence="2">SM117</strain>
    </source>
</reference>
<dbReference type="Gene3D" id="3.40.190.10">
    <property type="entry name" value="Periplasmic binding protein-like II"/>
    <property type="match status" value="1"/>
</dbReference>
<dbReference type="RefSeq" id="WP_079731632.1">
    <property type="nucleotide sequence ID" value="NZ_FVZE01000009.1"/>
</dbReference>
<dbReference type="Pfam" id="PF12974">
    <property type="entry name" value="Phosphonate-bd"/>
    <property type="match status" value="1"/>
</dbReference>
<keyword evidence="2" id="KW-1185">Reference proteome</keyword>
<gene>
    <name evidence="1" type="ORF">SAMN06295987_10964</name>
</gene>
<dbReference type="STRING" id="428990.SAMN06295987_10964"/>
<dbReference type="EMBL" id="FVZE01000009">
    <property type="protein sequence ID" value="SLK09003.1"/>
    <property type="molecule type" value="Genomic_DNA"/>
</dbReference>
<name>A0A1U6ILV9_9SPHN</name>